<feature type="transmembrane region" description="Helical" evidence="8">
    <location>
        <begin position="12"/>
        <end position="32"/>
    </location>
</feature>
<evidence type="ECO:0000256" key="5">
    <source>
        <dbReference type="ARBA" id="ARBA00022692"/>
    </source>
</evidence>
<keyword evidence="2" id="KW-0813">Transport</keyword>
<evidence type="ECO:0000256" key="2">
    <source>
        <dbReference type="ARBA" id="ARBA00022448"/>
    </source>
</evidence>
<feature type="transmembrane region" description="Helical" evidence="8">
    <location>
        <begin position="958"/>
        <end position="975"/>
    </location>
</feature>
<keyword evidence="4" id="KW-0997">Cell inner membrane</keyword>
<reference evidence="9 10" key="1">
    <citation type="submission" date="2016-10" db="EMBL/GenBank/DDBJ databases">
        <authorList>
            <person name="de Groot N.N."/>
        </authorList>
    </citation>
    <scope>NUCLEOTIDE SEQUENCE [LARGE SCALE GENOMIC DNA]</scope>
    <source>
        <strain evidence="9 10">GAS522</strain>
    </source>
</reference>
<dbReference type="NCBIfam" id="NF033617">
    <property type="entry name" value="RND_permease_2"/>
    <property type="match status" value="1"/>
</dbReference>
<evidence type="ECO:0000313" key="10">
    <source>
        <dbReference type="Proteomes" id="UP000183208"/>
    </source>
</evidence>
<dbReference type="SUPFAM" id="SSF82866">
    <property type="entry name" value="Multidrug efflux transporter AcrB transmembrane domain"/>
    <property type="match status" value="2"/>
</dbReference>
<organism evidence="9 10">
    <name type="scientific">Bradyrhizobium lablabi</name>
    <dbReference type="NCBI Taxonomy" id="722472"/>
    <lineage>
        <taxon>Bacteria</taxon>
        <taxon>Pseudomonadati</taxon>
        <taxon>Pseudomonadota</taxon>
        <taxon>Alphaproteobacteria</taxon>
        <taxon>Hyphomicrobiales</taxon>
        <taxon>Nitrobacteraceae</taxon>
        <taxon>Bradyrhizobium</taxon>
    </lineage>
</organism>
<feature type="transmembrane region" description="Helical" evidence="8">
    <location>
        <begin position="987"/>
        <end position="1013"/>
    </location>
</feature>
<dbReference type="GO" id="GO:0005886">
    <property type="term" value="C:plasma membrane"/>
    <property type="evidence" value="ECO:0007669"/>
    <property type="project" value="UniProtKB-SubCell"/>
</dbReference>
<dbReference type="Gene3D" id="3.30.70.1440">
    <property type="entry name" value="Multidrug efflux transporter AcrB pore domain"/>
    <property type="match status" value="1"/>
</dbReference>
<feature type="transmembrane region" description="Helical" evidence="8">
    <location>
        <begin position="360"/>
        <end position="381"/>
    </location>
</feature>
<dbReference type="SUPFAM" id="SSF82714">
    <property type="entry name" value="Multidrug efflux transporter AcrB TolC docking domain, DN and DC subdomains"/>
    <property type="match status" value="2"/>
</dbReference>
<feature type="transmembrane region" description="Helical" evidence="8">
    <location>
        <begin position="431"/>
        <end position="457"/>
    </location>
</feature>
<feature type="transmembrane region" description="Helical" evidence="8">
    <location>
        <begin position="859"/>
        <end position="876"/>
    </location>
</feature>
<evidence type="ECO:0000256" key="8">
    <source>
        <dbReference type="SAM" id="Phobius"/>
    </source>
</evidence>
<keyword evidence="5 8" id="KW-0812">Transmembrane</keyword>
<evidence type="ECO:0000256" key="4">
    <source>
        <dbReference type="ARBA" id="ARBA00022519"/>
    </source>
</evidence>
<dbReference type="RefSeq" id="WP_074825717.1">
    <property type="nucleotide sequence ID" value="NZ_FNTI01000001.1"/>
</dbReference>
<dbReference type="AlphaFoldDB" id="A0A1M7E0W7"/>
<keyword evidence="3" id="KW-1003">Cell membrane</keyword>
<feature type="transmembrane region" description="Helical" evidence="8">
    <location>
        <begin position="463"/>
        <end position="487"/>
    </location>
</feature>
<dbReference type="FunFam" id="1.20.1640.10:FF:000001">
    <property type="entry name" value="Efflux pump membrane transporter"/>
    <property type="match status" value="1"/>
</dbReference>
<feature type="transmembrane region" description="Helical" evidence="8">
    <location>
        <begin position="334"/>
        <end position="353"/>
    </location>
</feature>
<feature type="transmembrane region" description="Helical" evidence="8">
    <location>
        <begin position="896"/>
        <end position="922"/>
    </location>
</feature>
<dbReference type="InterPro" id="IPR027463">
    <property type="entry name" value="AcrB_DN_DC_subdom"/>
</dbReference>
<evidence type="ECO:0000256" key="6">
    <source>
        <dbReference type="ARBA" id="ARBA00022989"/>
    </source>
</evidence>
<dbReference type="InterPro" id="IPR001036">
    <property type="entry name" value="Acrflvin-R"/>
</dbReference>
<dbReference type="SUPFAM" id="SSF82693">
    <property type="entry name" value="Multidrug efflux transporter AcrB pore domain, PN1, PN2, PC1 and PC2 subdomains"/>
    <property type="match status" value="3"/>
</dbReference>
<dbReference type="Gene3D" id="3.30.70.1430">
    <property type="entry name" value="Multidrug efflux transporter AcrB pore domain"/>
    <property type="match status" value="2"/>
</dbReference>
<dbReference type="Gene3D" id="3.30.2090.10">
    <property type="entry name" value="Multidrug efflux transporter AcrB TolC docking domain, DN and DC subdomains"/>
    <property type="match status" value="2"/>
</dbReference>
<dbReference type="EMBL" id="FNTI01000001">
    <property type="protein sequence ID" value="SED88904.1"/>
    <property type="molecule type" value="Genomic_DNA"/>
</dbReference>
<dbReference type="Proteomes" id="UP000183208">
    <property type="component" value="Unassembled WGS sequence"/>
</dbReference>
<protein>
    <submittedName>
        <fullName evidence="9">Multidrug efflux pump</fullName>
    </submittedName>
</protein>
<dbReference type="PRINTS" id="PR00702">
    <property type="entry name" value="ACRIFLAVINRP"/>
</dbReference>
<dbReference type="Gene3D" id="1.20.1640.10">
    <property type="entry name" value="Multidrug efflux transporter AcrB transmembrane domain"/>
    <property type="match status" value="2"/>
</dbReference>
<sequence length="1036" mass="111501">MNISEPFIRRPIATALAMSGLAMVGLVAYLLLPVAPLPQVDFPTIQVTAQLPGTSPETMASSVASPLERQLAQMPGVAQLTSVSGIGISVISIQFDLARNIDAAGQDVQAAINAAGGQLPKNLPSPPTYRKTNPSDAPVMVLAMTSDTLPMTTVSDFADNIYAQQLSQVDGVAAVLIAGAQKPAVRVEANPIELAGRGLSLEDLRSAIATATLNAPKGTLNGQRQGITLENNDQLFNAAGYRPVIVAWRNGSPVRLGDVSTVVDGAENIRGSGTYNGQPSAILIIQRQPGANVIHTAEHIKAALPRLKASIPSAIDVHIVTDRTQTIRASVEEVQFTLMLTIALVVMVIFLFLRNGWATVIPGITVPLSLVGTFAVMYVLGYSLDNLSLMALTIATGFVVDDAIVMVENVARYLEQGYSPLAAALKGSREIGFTIISMSLSLIAVFIPVLLMGGIIGRLFREFAVTVSVAILVSTVISLTLTPMMCAQLLQDERHRQHGRLYVLSEKFFDGILAVYESGLHWVLRHQRLTLMATIATIILTGYLYVLIPKGFFPQQDTGFIVAVSESSQDVSYPAMLERQSQLVRILMADPGIDGVMSAVGVGGVNQTMNNARMFINLKPRNQRDASASQIIDRLRPKLAAVQGIALFMQASQDINVGGRASRTQYQFTLQDSDLDELDHWAPILLRTLQGIPLLRDVATDQQIAGPTLRLEINRDTASRLGVATQAIDDTLYDAFGQRKVAQFFTQQNSYWVILEVDPQFQLDPNALDLIYVPSSSGRQVPLSALVEQKRTVRSLSVSHQGQFPAITLSFNLTAGAALGQAVEAIEKAKRDLNVPATLITTFEGNAQAFQDSLKTQPLLILAALIAVYIILGALYESLIHPITILSTIPSAGVGALLILMAFNLELSVIALIGIILLIGIVKKNAIMMIDFAIHAEQTEAMDPKDAIFQAALKRFRPIMMTTFAALLGALPLALGHGTGAEIRQPLGYAIVGGLLVSQFLTLYTTPVVYLTLHRFSRKRDSKVALRPVDAAIAAK</sequence>
<dbReference type="Gene3D" id="3.30.70.1320">
    <property type="entry name" value="Multidrug efflux transporter AcrB pore domain like"/>
    <property type="match status" value="1"/>
</dbReference>
<dbReference type="Pfam" id="PF00873">
    <property type="entry name" value="ACR_tran"/>
    <property type="match status" value="1"/>
</dbReference>
<evidence type="ECO:0000313" key="9">
    <source>
        <dbReference type="EMBL" id="SED88904.1"/>
    </source>
</evidence>
<evidence type="ECO:0000256" key="1">
    <source>
        <dbReference type="ARBA" id="ARBA00004429"/>
    </source>
</evidence>
<evidence type="ECO:0000256" key="7">
    <source>
        <dbReference type="ARBA" id="ARBA00023136"/>
    </source>
</evidence>
<accession>A0A1M7E0W7</accession>
<dbReference type="GO" id="GO:0042910">
    <property type="term" value="F:xenobiotic transmembrane transporter activity"/>
    <property type="evidence" value="ECO:0007669"/>
    <property type="project" value="TreeGrafter"/>
</dbReference>
<gene>
    <name evidence="9" type="ORF">SAMN05444171_5543</name>
</gene>
<comment type="subcellular location">
    <subcellularLocation>
        <location evidence="1">Cell inner membrane</location>
        <topology evidence="1">Multi-pass membrane protein</topology>
    </subcellularLocation>
</comment>
<keyword evidence="6 8" id="KW-1133">Transmembrane helix</keyword>
<dbReference type="PANTHER" id="PTHR32063">
    <property type="match status" value="1"/>
</dbReference>
<dbReference type="PANTHER" id="PTHR32063:SF30">
    <property type="entry name" value="ACRB_ACRD_ACRF FAMILY PROTEIN"/>
    <property type="match status" value="1"/>
</dbReference>
<keyword evidence="7 8" id="KW-0472">Membrane</keyword>
<feature type="transmembrane region" description="Helical" evidence="8">
    <location>
        <begin position="530"/>
        <end position="548"/>
    </location>
</feature>
<dbReference type="OrthoDB" id="9807350at2"/>
<name>A0A1M7E0W7_9BRAD</name>
<evidence type="ECO:0000256" key="3">
    <source>
        <dbReference type="ARBA" id="ARBA00022475"/>
    </source>
</evidence>
<proteinExistence type="predicted"/>